<feature type="domain" description="SnoaL-like" evidence="1">
    <location>
        <begin position="6"/>
        <end position="126"/>
    </location>
</feature>
<dbReference type="InterPro" id="IPR037401">
    <property type="entry name" value="SnoaL-like"/>
</dbReference>
<name>A0A5N6BT69_9ACTN</name>
<evidence type="ECO:0000313" key="2">
    <source>
        <dbReference type="EMBL" id="KAB8183675.1"/>
    </source>
</evidence>
<dbReference type="Proteomes" id="UP000313066">
    <property type="component" value="Unassembled WGS sequence"/>
</dbReference>
<dbReference type="SUPFAM" id="SSF54427">
    <property type="entry name" value="NTF2-like"/>
    <property type="match status" value="1"/>
</dbReference>
<evidence type="ECO:0000313" key="3">
    <source>
        <dbReference type="Proteomes" id="UP000313066"/>
    </source>
</evidence>
<reference evidence="2 3" key="1">
    <citation type="submission" date="2019-10" db="EMBL/GenBank/DDBJ databases">
        <title>Nonomuraea sp. nov., isolated from Phyllanthus amarus.</title>
        <authorList>
            <person name="Klykleung N."/>
            <person name="Tanasupawat S."/>
        </authorList>
    </citation>
    <scope>NUCLEOTIDE SEQUENCE [LARGE SCALE GENOMIC DNA]</scope>
    <source>
        <strain evidence="2 3">CR1-09</strain>
    </source>
</reference>
<gene>
    <name evidence="2" type="ORF">FH610_018585</name>
</gene>
<dbReference type="AlphaFoldDB" id="A0A5N6BT69"/>
<accession>A0A5N6BT69</accession>
<comment type="caution">
    <text evidence="2">The sequence shown here is derived from an EMBL/GenBank/DDBJ whole genome shotgun (WGS) entry which is preliminary data.</text>
</comment>
<evidence type="ECO:0000259" key="1">
    <source>
        <dbReference type="Pfam" id="PF13577"/>
    </source>
</evidence>
<dbReference type="RefSeq" id="WP_139575783.1">
    <property type="nucleotide sequence ID" value="NZ_VDMA02000009.1"/>
</dbReference>
<organism evidence="2 3">
    <name type="scientific">Microbispora catharanthi</name>
    <dbReference type="NCBI Taxonomy" id="1712871"/>
    <lineage>
        <taxon>Bacteria</taxon>
        <taxon>Bacillati</taxon>
        <taxon>Actinomycetota</taxon>
        <taxon>Actinomycetes</taxon>
        <taxon>Streptosporangiales</taxon>
        <taxon>Streptosporangiaceae</taxon>
        <taxon>Microbispora</taxon>
    </lineage>
</organism>
<dbReference type="Gene3D" id="3.10.450.50">
    <property type="match status" value="1"/>
</dbReference>
<dbReference type="InterPro" id="IPR032710">
    <property type="entry name" value="NTF2-like_dom_sf"/>
</dbReference>
<proteinExistence type="predicted"/>
<dbReference type="EMBL" id="VDMA02000009">
    <property type="protein sequence ID" value="KAB8183675.1"/>
    <property type="molecule type" value="Genomic_DNA"/>
</dbReference>
<keyword evidence="3" id="KW-1185">Reference proteome</keyword>
<sequence>MTRVSTEDRLAVMALLAEHAYRNDHGLTDTLWELYSEKCRSEGPMGTMVGRDAIRQWGVRRLSDPSKVRHVLSNVRVFRSEGRLCSTSYYVAFRDTHASPATPASVGEYHDTFEKAGDEWLLAERRVVPVFTNADAPRPVVASPEVAGTEDEGR</sequence>
<dbReference type="Pfam" id="PF13577">
    <property type="entry name" value="SnoaL_4"/>
    <property type="match status" value="1"/>
</dbReference>
<protein>
    <recommendedName>
        <fullName evidence="1">SnoaL-like domain-containing protein</fullName>
    </recommendedName>
</protein>